<keyword evidence="1" id="KW-0732">Signal</keyword>
<name>A0A0A8ZK23_ARUDO</name>
<organism evidence="2">
    <name type="scientific">Arundo donax</name>
    <name type="common">Giant reed</name>
    <name type="synonym">Donax arundinaceus</name>
    <dbReference type="NCBI Taxonomy" id="35708"/>
    <lineage>
        <taxon>Eukaryota</taxon>
        <taxon>Viridiplantae</taxon>
        <taxon>Streptophyta</taxon>
        <taxon>Embryophyta</taxon>
        <taxon>Tracheophyta</taxon>
        <taxon>Spermatophyta</taxon>
        <taxon>Magnoliopsida</taxon>
        <taxon>Liliopsida</taxon>
        <taxon>Poales</taxon>
        <taxon>Poaceae</taxon>
        <taxon>PACMAD clade</taxon>
        <taxon>Arundinoideae</taxon>
        <taxon>Arundineae</taxon>
        <taxon>Arundo</taxon>
    </lineage>
</organism>
<sequence length="57" mass="6308">MFLASSCLLLPVLCMLQLASSVLKFLLQHLCNGAGFGWMVVENYLIMDEKAAGMKTR</sequence>
<evidence type="ECO:0000313" key="2">
    <source>
        <dbReference type="EMBL" id="JAD39764.1"/>
    </source>
</evidence>
<proteinExistence type="predicted"/>
<dbReference type="EMBL" id="GBRH01258131">
    <property type="protein sequence ID" value="JAD39764.1"/>
    <property type="molecule type" value="Transcribed_RNA"/>
</dbReference>
<evidence type="ECO:0000256" key="1">
    <source>
        <dbReference type="SAM" id="SignalP"/>
    </source>
</evidence>
<dbReference type="AlphaFoldDB" id="A0A0A8ZK23"/>
<reference evidence="2" key="2">
    <citation type="journal article" date="2015" name="Data Brief">
        <title>Shoot transcriptome of the giant reed, Arundo donax.</title>
        <authorList>
            <person name="Barrero R.A."/>
            <person name="Guerrero F.D."/>
            <person name="Moolhuijzen P."/>
            <person name="Goolsby J.A."/>
            <person name="Tidwell J."/>
            <person name="Bellgard S.E."/>
            <person name="Bellgard M.I."/>
        </authorList>
    </citation>
    <scope>NUCLEOTIDE SEQUENCE</scope>
    <source>
        <tissue evidence="2">Shoot tissue taken approximately 20 cm above the soil surface</tissue>
    </source>
</reference>
<feature type="chain" id="PRO_5002043626" evidence="1">
    <location>
        <begin position="22"/>
        <end position="57"/>
    </location>
</feature>
<reference evidence="2" key="1">
    <citation type="submission" date="2014-09" db="EMBL/GenBank/DDBJ databases">
        <authorList>
            <person name="Magalhaes I.L.F."/>
            <person name="Oliveira U."/>
            <person name="Santos F.R."/>
            <person name="Vidigal T.H.D.A."/>
            <person name="Brescovit A.D."/>
            <person name="Santos A.J."/>
        </authorList>
    </citation>
    <scope>NUCLEOTIDE SEQUENCE</scope>
    <source>
        <tissue evidence="2">Shoot tissue taken approximately 20 cm above the soil surface</tissue>
    </source>
</reference>
<protein>
    <submittedName>
        <fullName evidence="2">Uncharacterized protein</fullName>
    </submittedName>
</protein>
<accession>A0A0A8ZK23</accession>
<feature type="signal peptide" evidence="1">
    <location>
        <begin position="1"/>
        <end position="21"/>
    </location>
</feature>